<dbReference type="InterPro" id="IPR050166">
    <property type="entry name" value="ABC_transporter_ATP-bind"/>
</dbReference>
<dbReference type="eggNOG" id="COG1116">
    <property type="taxonomic scope" value="Bacteria"/>
</dbReference>
<dbReference type="Gene3D" id="3.40.50.300">
    <property type="entry name" value="P-loop containing nucleotide triphosphate hydrolases"/>
    <property type="match status" value="1"/>
</dbReference>
<dbReference type="Proteomes" id="UP000030661">
    <property type="component" value="Unassembled WGS sequence"/>
</dbReference>
<evidence type="ECO:0000259" key="4">
    <source>
        <dbReference type="PROSITE" id="PS50893"/>
    </source>
</evidence>
<proteinExistence type="predicted"/>
<dbReference type="InterPro" id="IPR003593">
    <property type="entry name" value="AAA+_ATPase"/>
</dbReference>
<evidence type="ECO:0000256" key="2">
    <source>
        <dbReference type="ARBA" id="ARBA00022741"/>
    </source>
</evidence>
<dbReference type="EMBL" id="DF820471">
    <property type="protein sequence ID" value="GAK60085.1"/>
    <property type="molecule type" value="Genomic_DNA"/>
</dbReference>
<keyword evidence="3" id="KW-0067">ATP-binding</keyword>
<dbReference type="InterPro" id="IPR017871">
    <property type="entry name" value="ABC_transporter-like_CS"/>
</dbReference>
<dbReference type="PROSITE" id="PS00211">
    <property type="entry name" value="ABC_TRANSPORTER_1"/>
    <property type="match status" value="1"/>
</dbReference>
<dbReference type="CDD" id="cd03293">
    <property type="entry name" value="ABC_NrtD_SsuB_transporters"/>
    <property type="match status" value="1"/>
</dbReference>
<evidence type="ECO:0000256" key="1">
    <source>
        <dbReference type="ARBA" id="ARBA00022448"/>
    </source>
</evidence>
<dbReference type="GO" id="GO:0005524">
    <property type="term" value="F:ATP binding"/>
    <property type="evidence" value="ECO:0007669"/>
    <property type="project" value="UniProtKB-KW"/>
</dbReference>
<evidence type="ECO:0000256" key="3">
    <source>
        <dbReference type="ARBA" id="ARBA00022840"/>
    </source>
</evidence>
<organism evidence="5">
    <name type="scientific">Vecturithrix granuli</name>
    <dbReference type="NCBI Taxonomy" id="1499967"/>
    <lineage>
        <taxon>Bacteria</taxon>
        <taxon>Candidatus Moduliflexota</taxon>
        <taxon>Candidatus Vecturitrichia</taxon>
        <taxon>Candidatus Vecturitrichales</taxon>
        <taxon>Candidatus Vecturitrichaceae</taxon>
        <taxon>Candidatus Vecturithrix</taxon>
    </lineage>
</organism>
<dbReference type="AlphaFoldDB" id="A0A081C680"/>
<protein>
    <submittedName>
        <fullName evidence="5">ABC transporter related protein</fullName>
    </submittedName>
</protein>
<dbReference type="SMART" id="SM00382">
    <property type="entry name" value="AAA"/>
    <property type="match status" value="1"/>
</dbReference>
<feature type="domain" description="ABC transporter" evidence="4">
    <location>
        <begin position="15"/>
        <end position="245"/>
    </location>
</feature>
<dbReference type="InterPro" id="IPR003439">
    <property type="entry name" value="ABC_transporter-like_ATP-bd"/>
</dbReference>
<reference evidence="5" key="1">
    <citation type="journal article" date="2015" name="PeerJ">
        <title>First genomic representation of candidate bacterial phylum KSB3 points to enhanced environmental sensing as a trigger of wastewater bulking.</title>
        <authorList>
            <person name="Sekiguchi Y."/>
            <person name="Ohashi A."/>
            <person name="Parks D.H."/>
            <person name="Yamauchi T."/>
            <person name="Tyson G.W."/>
            <person name="Hugenholtz P."/>
        </authorList>
    </citation>
    <scope>NUCLEOTIDE SEQUENCE [LARGE SCALE GENOMIC DNA]</scope>
</reference>
<dbReference type="PANTHER" id="PTHR42788:SF13">
    <property type="entry name" value="ALIPHATIC SULFONATES IMPORT ATP-BINDING PROTEIN SSUB"/>
    <property type="match status" value="1"/>
</dbReference>
<dbReference type="Pfam" id="PF00005">
    <property type="entry name" value="ABC_tran"/>
    <property type="match status" value="1"/>
</dbReference>
<dbReference type="SUPFAM" id="SSF52540">
    <property type="entry name" value="P-loop containing nucleoside triphosphate hydrolases"/>
    <property type="match status" value="1"/>
</dbReference>
<dbReference type="PANTHER" id="PTHR42788">
    <property type="entry name" value="TAURINE IMPORT ATP-BINDING PROTEIN-RELATED"/>
    <property type="match status" value="1"/>
</dbReference>
<accession>A0A081C680</accession>
<sequence>MSEESQKREDVKICIEHLDFSYSGDQKWESKVIADLSLSLRDQEFLTIVGASGCGKSTLLNIITGLLPPSAGTVLLDGKEIRGPGPDRTMVFQDDAVFPWYTVRENVAYGLKISGTSKKEVEQQVKYYLDLVGLSECADYYPRQLSGGMKKRVDVARAMITQPEVLLMDEPFASLDVMTKQRLQEQFLNIWNETRMTVIFVTHDLEEALFLADRVAVMASHPGRIVSIVDVPFGRPREKDLKTSGEFQDLRRKLNYIIDADQSETV</sequence>
<name>A0A081C680_VECG1</name>
<dbReference type="PROSITE" id="PS50893">
    <property type="entry name" value="ABC_TRANSPORTER_2"/>
    <property type="match status" value="1"/>
</dbReference>
<dbReference type="GO" id="GO:0016887">
    <property type="term" value="F:ATP hydrolysis activity"/>
    <property type="evidence" value="ECO:0007669"/>
    <property type="project" value="InterPro"/>
</dbReference>
<keyword evidence="2" id="KW-0547">Nucleotide-binding</keyword>
<gene>
    <name evidence="5" type="ORF">U27_07073</name>
</gene>
<dbReference type="InterPro" id="IPR027417">
    <property type="entry name" value="P-loop_NTPase"/>
</dbReference>
<keyword evidence="1" id="KW-0813">Transport</keyword>
<keyword evidence="6" id="KW-1185">Reference proteome</keyword>
<evidence type="ECO:0000313" key="5">
    <source>
        <dbReference type="EMBL" id="GAK60085.1"/>
    </source>
</evidence>
<dbReference type="STRING" id="1499967.U27_07073"/>
<evidence type="ECO:0000313" key="6">
    <source>
        <dbReference type="Proteomes" id="UP000030661"/>
    </source>
</evidence>
<dbReference type="HOGENOM" id="CLU_000604_1_22_0"/>